<proteinExistence type="predicted"/>
<organism evidence="1 2">
    <name type="scientific">Dyadobacter helix</name>
    <dbReference type="NCBI Taxonomy" id="2822344"/>
    <lineage>
        <taxon>Bacteria</taxon>
        <taxon>Pseudomonadati</taxon>
        <taxon>Bacteroidota</taxon>
        <taxon>Cytophagia</taxon>
        <taxon>Cytophagales</taxon>
        <taxon>Spirosomataceae</taxon>
        <taxon>Dyadobacter</taxon>
    </lineage>
</organism>
<keyword evidence="2" id="KW-1185">Reference proteome</keyword>
<accession>A0A916JAS4</accession>
<comment type="caution">
    <text evidence="1">The sequence shown here is derived from an EMBL/GenBank/DDBJ whole genome shotgun (WGS) entry which is preliminary data.</text>
</comment>
<reference evidence="1" key="1">
    <citation type="submission" date="2021-04" db="EMBL/GenBank/DDBJ databases">
        <authorList>
            <person name="Rodrigo-Torres L."/>
            <person name="Arahal R. D."/>
            <person name="Lucena T."/>
        </authorList>
    </citation>
    <scope>NUCLEOTIDE SEQUENCE</scope>
    <source>
        <strain evidence="1">CECT 9275</strain>
    </source>
</reference>
<name>A0A916JAS4_9BACT</name>
<dbReference type="RefSeq" id="WP_215238533.1">
    <property type="nucleotide sequence ID" value="NZ_CAJRAF010000002.1"/>
</dbReference>
<dbReference type="Proteomes" id="UP000680038">
    <property type="component" value="Unassembled WGS sequence"/>
</dbReference>
<dbReference type="AlphaFoldDB" id="A0A916JAS4"/>
<protein>
    <submittedName>
        <fullName evidence="1">Uncharacterized protein</fullName>
    </submittedName>
</protein>
<evidence type="ECO:0000313" key="1">
    <source>
        <dbReference type="EMBL" id="CAG4997729.1"/>
    </source>
</evidence>
<evidence type="ECO:0000313" key="2">
    <source>
        <dbReference type="Proteomes" id="UP000680038"/>
    </source>
</evidence>
<gene>
    <name evidence="1" type="ORF">DYBT9275_01839</name>
</gene>
<sequence>MIFILKNYAVNEGILDTTYITNGREGLKYRKTRNGVLVCWQDQLVYLGGYTRAVQNADLALISRELDVKYLRASGKTVLVPSGEIKSYQVKKLLSVFEDRQMPFHDLSKGGLAF</sequence>
<dbReference type="EMBL" id="CAJRAF010000002">
    <property type="protein sequence ID" value="CAG4997729.1"/>
    <property type="molecule type" value="Genomic_DNA"/>
</dbReference>